<evidence type="ECO:0000256" key="1">
    <source>
        <dbReference type="ARBA" id="ARBA00010062"/>
    </source>
</evidence>
<comment type="similarity">
    <text evidence="1">Belongs to the leucine-binding protein family.</text>
</comment>
<dbReference type="Proteomes" id="UP000294881">
    <property type="component" value="Unassembled WGS sequence"/>
</dbReference>
<comment type="caution">
    <text evidence="5">The sequence shown here is derived from an EMBL/GenBank/DDBJ whole genome shotgun (WGS) entry which is preliminary data.</text>
</comment>
<feature type="signal peptide" evidence="3">
    <location>
        <begin position="1"/>
        <end position="37"/>
    </location>
</feature>
<dbReference type="EMBL" id="SLWL01000006">
    <property type="protein sequence ID" value="TCO13322.1"/>
    <property type="molecule type" value="Genomic_DNA"/>
</dbReference>
<feature type="domain" description="Leucine-binding protein" evidence="4">
    <location>
        <begin position="53"/>
        <end position="403"/>
    </location>
</feature>
<evidence type="ECO:0000259" key="4">
    <source>
        <dbReference type="Pfam" id="PF13458"/>
    </source>
</evidence>
<organism evidence="5 6">
    <name type="scientific">Camelimonas lactis</name>
    <dbReference type="NCBI Taxonomy" id="659006"/>
    <lineage>
        <taxon>Bacteria</taxon>
        <taxon>Pseudomonadati</taxon>
        <taxon>Pseudomonadota</taxon>
        <taxon>Alphaproteobacteria</taxon>
        <taxon>Hyphomicrobiales</taxon>
        <taxon>Chelatococcaceae</taxon>
        <taxon>Camelimonas</taxon>
    </lineage>
</organism>
<dbReference type="PANTHER" id="PTHR47235">
    <property type="entry name" value="BLR6548 PROTEIN"/>
    <property type="match status" value="1"/>
</dbReference>
<dbReference type="PANTHER" id="PTHR47235:SF1">
    <property type="entry name" value="BLR6548 PROTEIN"/>
    <property type="match status" value="1"/>
</dbReference>
<gene>
    <name evidence="5" type="ORF">EV666_10632</name>
</gene>
<name>A0A4R2GSM7_9HYPH</name>
<keyword evidence="2 3" id="KW-0732">Signal</keyword>
<evidence type="ECO:0000256" key="2">
    <source>
        <dbReference type="ARBA" id="ARBA00022729"/>
    </source>
</evidence>
<dbReference type="Pfam" id="PF13458">
    <property type="entry name" value="Peripla_BP_6"/>
    <property type="match status" value="1"/>
</dbReference>
<dbReference type="OrthoDB" id="9770729at2"/>
<keyword evidence="6" id="KW-1185">Reference proteome</keyword>
<evidence type="ECO:0000313" key="5">
    <source>
        <dbReference type="EMBL" id="TCO13322.1"/>
    </source>
</evidence>
<evidence type="ECO:0000256" key="3">
    <source>
        <dbReference type="SAM" id="SignalP"/>
    </source>
</evidence>
<protein>
    <submittedName>
        <fullName evidence="5">ABC-type branched-subunit amino acid transport system substrate-binding protein</fullName>
    </submittedName>
</protein>
<dbReference type="AlphaFoldDB" id="A0A4R2GSM7"/>
<accession>A0A4R2GSM7</accession>
<dbReference type="CDD" id="cd06343">
    <property type="entry name" value="PBP1_ABC_ligand_binding-like"/>
    <property type="match status" value="1"/>
</dbReference>
<proteinExistence type="inferred from homology"/>
<dbReference type="Gene3D" id="3.40.50.2300">
    <property type="match status" value="2"/>
</dbReference>
<dbReference type="InterPro" id="IPR028082">
    <property type="entry name" value="Peripla_BP_I"/>
</dbReference>
<feature type="chain" id="PRO_5020364296" evidence="3">
    <location>
        <begin position="38"/>
        <end position="420"/>
    </location>
</feature>
<reference evidence="5 6" key="1">
    <citation type="submission" date="2019-03" db="EMBL/GenBank/DDBJ databases">
        <title>Genomic Encyclopedia of Type Strains, Phase IV (KMG-IV): sequencing the most valuable type-strain genomes for metagenomic binning, comparative biology and taxonomic classification.</title>
        <authorList>
            <person name="Goeker M."/>
        </authorList>
    </citation>
    <scope>NUCLEOTIDE SEQUENCE [LARGE SCALE GENOMIC DNA]</scope>
    <source>
        <strain evidence="5 6">DSM 22958</strain>
    </source>
</reference>
<evidence type="ECO:0000313" key="6">
    <source>
        <dbReference type="Proteomes" id="UP000294881"/>
    </source>
</evidence>
<dbReference type="InterPro" id="IPR028081">
    <property type="entry name" value="Leu-bd"/>
</dbReference>
<sequence>MQALARHLARATRTAAGYAVAATAAAAMLALSASGAAADKKYGPGASDTEILFGQTMPYSGPASAYGVIGKAQEAYFRMLNEHGGVNGRKLRMLSYDDGYSPPKTVEQIRKLVEQDNVLFTFQTLGTPSNAAIQKYMNQKKVPQLFVSTGASRFSEPKEFPWTMGFNPTYLTEGRIYGRYIRAHKPDGKIAILYQNDDFGREVITGLRQGLGAGADKMIIAEVSYEVTDPTVDSQMVRLKNSGADVFVNLTTPKFAAQAIRKAAELQWKPMHLLTVNSVSITQVLKPAGVDNAKGILSIGYLKDWTDPAWKDDAGMKKWSAFMDKYMPGSDKDNAVYLYAYTAAQLLEQVLKAAGDDLTRENIMKQAASMKDVTLDLFLPGMSVNTSPTDYLVVEQMRMARFDGERWVPFGELIDASDSH</sequence>
<dbReference type="SUPFAM" id="SSF53822">
    <property type="entry name" value="Periplasmic binding protein-like I"/>
    <property type="match status" value="1"/>
</dbReference>